<reference evidence="1 2" key="1">
    <citation type="journal article" date="2019" name="Sci. Rep.">
        <title>Orb-weaving spider Araneus ventricosus genome elucidates the spidroin gene catalogue.</title>
        <authorList>
            <person name="Kono N."/>
            <person name="Nakamura H."/>
            <person name="Ohtoshi R."/>
            <person name="Moran D.A.P."/>
            <person name="Shinohara A."/>
            <person name="Yoshida Y."/>
            <person name="Fujiwara M."/>
            <person name="Mori M."/>
            <person name="Tomita M."/>
            <person name="Arakawa K."/>
        </authorList>
    </citation>
    <scope>NUCLEOTIDE SEQUENCE [LARGE SCALE GENOMIC DNA]</scope>
</reference>
<evidence type="ECO:0000313" key="2">
    <source>
        <dbReference type="Proteomes" id="UP000499080"/>
    </source>
</evidence>
<organism evidence="1 2">
    <name type="scientific">Araneus ventricosus</name>
    <name type="common">Orbweaver spider</name>
    <name type="synonym">Epeira ventricosa</name>
    <dbReference type="NCBI Taxonomy" id="182803"/>
    <lineage>
        <taxon>Eukaryota</taxon>
        <taxon>Metazoa</taxon>
        <taxon>Ecdysozoa</taxon>
        <taxon>Arthropoda</taxon>
        <taxon>Chelicerata</taxon>
        <taxon>Arachnida</taxon>
        <taxon>Araneae</taxon>
        <taxon>Araneomorphae</taxon>
        <taxon>Entelegynae</taxon>
        <taxon>Araneoidea</taxon>
        <taxon>Araneidae</taxon>
        <taxon>Araneus</taxon>
    </lineage>
</organism>
<keyword evidence="2" id="KW-1185">Reference proteome</keyword>
<dbReference type="AlphaFoldDB" id="A0A4Y2UB95"/>
<proteinExistence type="predicted"/>
<sequence length="123" mass="14170">MRSVLRLRALSVHSYVNPEKLHLVICSMYQKLEAHGASHVNKPQGVSMSGMSVSHLHTLNYHYKLHHDNSCSANSQSRLPNSCHIEVRGNLDCYFRDDVRKKEFEKKDRTPQKVPKNVTQECI</sequence>
<gene>
    <name evidence="1" type="ORF">AVEN_208005_1</name>
</gene>
<name>A0A4Y2UB95_ARAVE</name>
<dbReference type="Proteomes" id="UP000499080">
    <property type="component" value="Unassembled WGS sequence"/>
</dbReference>
<dbReference type="EMBL" id="BGPR01034444">
    <property type="protein sequence ID" value="GBO08827.1"/>
    <property type="molecule type" value="Genomic_DNA"/>
</dbReference>
<comment type="caution">
    <text evidence="1">The sequence shown here is derived from an EMBL/GenBank/DDBJ whole genome shotgun (WGS) entry which is preliminary data.</text>
</comment>
<protein>
    <submittedName>
        <fullName evidence="1">Uncharacterized protein</fullName>
    </submittedName>
</protein>
<evidence type="ECO:0000313" key="1">
    <source>
        <dbReference type="EMBL" id="GBO08827.1"/>
    </source>
</evidence>
<accession>A0A4Y2UB95</accession>